<dbReference type="AlphaFoldDB" id="A0A1I6ABS0"/>
<protein>
    <recommendedName>
        <fullName evidence="1">diguanylate cyclase</fullName>
        <ecNumber evidence="1">2.7.7.65</ecNumber>
    </recommendedName>
</protein>
<dbReference type="GO" id="GO:1902201">
    <property type="term" value="P:negative regulation of bacterial-type flagellum-dependent cell motility"/>
    <property type="evidence" value="ECO:0007669"/>
    <property type="project" value="TreeGrafter"/>
</dbReference>
<dbReference type="STRING" id="93684.SAMN05421853_1176"/>
<organism evidence="5 6">
    <name type="scientific">Roseivivax halotolerans</name>
    <dbReference type="NCBI Taxonomy" id="93684"/>
    <lineage>
        <taxon>Bacteria</taxon>
        <taxon>Pseudomonadati</taxon>
        <taxon>Pseudomonadota</taxon>
        <taxon>Alphaproteobacteria</taxon>
        <taxon>Rhodobacterales</taxon>
        <taxon>Roseobacteraceae</taxon>
        <taxon>Roseivivax</taxon>
    </lineage>
</organism>
<name>A0A1I6ABS0_9RHOB</name>
<dbReference type="Proteomes" id="UP000243106">
    <property type="component" value="Unassembled WGS sequence"/>
</dbReference>
<dbReference type="Gene3D" id="3.30.70.270">
    <property type="match status" value="1"/>
</dbReference>
<dbReference type="GO" id="GO:0043709">
    <property type="term" value="P:cell adhesion involved in single-species biofilm formation"/>
    <property type="evidence" value="ECO:0007669"/>
    <property type="project" value="TreeGrafter"/>
</dbReference>
<dbReference type="InterPro" id="IPR043128">
    <property type="entry name" value="Rev_trsase/Diguanyl_cyclase"/>
</dbReference>
<dbReference type="NCBIfam" id="TIGR00254">
    <property type="entry name" value="GGDEF"/>
    <property type="match status" value="1"/>
</dbReference>
<evidence type="ECO:0000256" key="2">
    <source>
        <dbReference type="ARBA" id="ARBA00034247"/>
    </source>
</evidence>
<evidence type="ECO:0000256" key="1">
    <source>
        <dbReference type="ARBA" id="ARBA00012528"/>
    </source>
</evidence>
<proteinExistence type="predicted"/>
<keyword evidence="6" id="KW-1185">Reference proteome</keyword>
<dbReference type="SMART" id="SM00267">
    <property type="entry name" value="GGDEF"/>
    <property type="match status" value="1"/>
</dbReference>
<dbReference type="InterPro" id="IPR029787">
    <property type="entry name" value="Nucleotide_cyclase"/>
</dbReference>
<dbReference type="Pfam" id="PF00990">
    <property type="entry name" value="GGDEF"/>
    <property type="match status" value="1"/>
</dbReference>
<dbReference type="GO" id="GO:0005886">
    <property type="term" value="C:plasma membrane"/>
    <property type="evidence" value="ECO:0007669"/>
    <property type="project" value="TreeGrafter"/>
</dbReference>
<accession>A0A1I6ABS0</accession>
<reference evidence="6" key="1">
    <citation type="submission" date="2016-10" db="EMBL/GenBank/DDBJ databases">
        <authorList>
            <person name="Varghese N."/>
            <person name="Submissions S."/>
        </authorList>
    </citation>
    <scope>NUCLEOTIDE SEQUENCE [LARGE SCALE GENOMIC DNA]</scope>
    <source>
        <strain evidence="6">JCM 10271</strain>
    </source>
</reference>
<evidence type="ECO:0000256" key="3">
    <source>
        <dbReference type="SAM" id="MobiDB-lite"/>
    </source>
</evidence>
<dbReference type="FunFam" id="3.30.70.270:FF:000001">
    <property type="entry name" value="Diguanylate cyclase domain protein"/>
    <property type="match status" value="1"/>
</dbReference>
<dbReference type="PANTHER" id="PTHR45138">
    <property type="entry name" value="REGULATORY COMPONENTS OF SENSORY TRANSDUCTION SYSTEM"/>
    <property type="match status" value="1"/>
</dbReference>
<dbReference type="GO" id="GO:0052621">
    <property type="term" value="F:diguanylate cyclase activity"/>
    <property type="evidence" value="ECO:0007669"/>
    <property type="project" value="UniProtKB-EC"/>
</dbReference>
<dbReference type="CDD" id="cd01949">
    <property type="entry name" value="GGDEF"/>
    <property type="match status" value="1"/>
</dbReference>
<dbReference type="RefSeq" id="WP_093015231.1">
    <property type="nucleotide sequence ID" value="NZ_FOXV01000017.1"/>
</dbReference>
<comment type="catalytic activity">
    <reaction evidence="2">
        <text>2 GTP = 3',3'-c-di-GMP + 2 diphosphate</text>
        <dbReference type="Rhea" id="RHEA:24898"/>
        <dbReference type="ChEBI" id="CHEBI:33019"/>
        <dbReference type="ChEBI" id="CHEBI:37565"/>
        <dbReference type="ChEBI" id="CHEBI:58805"/>
        <dbReference type="EC" id="2.7.7.65"/>
    </reaction>
</comment>
<sequence>MSTQSSVLSSLRPMSLCVDAAGAIVSVGPTTRKVLGDIVGTPLFDMLDVSRPKGIGTLSALRAQSGAKLHVRARSAPETPMVAQIAMDEAGGMVIDFGFGIGVAEAVRRHGLTAADFSATDLTLEILFLIEAQQAAMAASRKLNRRLHVARLAAETEATTDGLTGLANRRAADLALRTLEAGETPFSLVHVDLDFFKQVNDRFGHRAGDIVLQDVARDLTEAVRPGDLAARIGGDEFLLVFPGLADADQLIRLCERLIGRIERERRMNDRIYAISASAGIALWHGGSDVSTEDLMGQADRALYASKAAGRGRVILAEPRCQPPPDVSPKAPGNFADGS</sequence>
<dbReference type="PANTHER" id="PTHR45138:SF9">
    <property type="entry name" value="DIGUANYLATE CYCLASE DGCM-RELATED"/>
    <property type="match status" value="1"/>
</dbReference>
<gene>
    <name evidence="5" type="ORF">SAMN05421853_1176</name>
</gene>
<evidence type="ECO:0000259" key="4">
    <source>
        <dbReference type="PROSITE" id="PS50887"/>
    </source>
</evidence>
<dbReference type="InterPro" id="IPR000160">
    <property type="entry name" value="GGDEF_dom"/>
</dbReference>
<feature type="domain" description="GGDEF" evidence="4">
    <location>
        <begin position="184"/>
        <end position="318"/>
    </location>
</feature>
<feature type="region of interest" description="Disordered" evidence="3">
    <location>
        <begin position="317"/>
        <end position="338"/>
    </location>
</feature>
<evidence type="ECO:0000313" key="5">
    <source>
        <dbReference type="EMBL" id="SFQ66017.1"/>
    </source>
</evidence>
<dbReference type="InterPro" id="IPR050469">
    <property type="entry name" value="Diguanylate_Cyclase"/>
</dbReference>
<dbReference type="PROSITE" id="PS50887">
    <property type="entry name" value="GGDEF"/>
    <property type="match status" value="1"/>
</dbReference>
<dbReference type="EMBL" id="FOXV01000017">
    <property type="protein sequence ID" value="SFQ66017.1"/>
    <property type="molecule type" value="Genomic_DNA"/>
</dbReference>
<dbReference type="EC" id="2.7.7.65" evidence="1"/>
<dbReference type="SUPFAM" id="SSF55073">
    <property type="entry name" value="Nucleotide cyclase"/>
    <property type="match status" value="1"/>
</dbReference>
<evidence type="ECO:0000313" key="6">
    <source>
        <dbReference type="Proteomes" id="UP000243106"/>
    </source>
</evidence>